<organism evidence="3 4">
    <name type="scientific">Puccinia graminis f. sp. tritici</name>
    <dbReference type="NCBI Taxonomy" id="56615"/>
    <lineage>
        <taxon>Eukaryota</taxon>
        <taxon>Fungi</taxon>
        <taxon>Dikarya</taxon>
        <taxon>Basidiomycota</taxon>
        <taxon>Pucciniomycotina</taxon>
        <taxon>Pucciniomycetes</taxon>
        <taxon>Pucciniales</taxon>
        <taxon>Pucciniaceae</taxon>
        <taxon>Puccinia</taxon>
    </lineage>
</organism>
<feature type="compositionally biased region" description="Polar residues" evidence="1">
    <location>
        <begin position="255"/>
        <end position="269"/>
    </location>
</feature>
<feature type="compositionally biased region" description="Low complexity" evidence="1">
    <location>
        <begin position="468"/>
        <end position="483"/>
    </location>
</feature>
<feature type="compositionally biased region" description="Polar residues" evidence="1">
    <location>
        <begin position="227"/>
        <end position="237"/>
    </location>
</feature>
<feature type="region of interest" description="Disordered" evidence="1">
    <location>
        <begin position="464"/>
        <end position="485"/>
    </location>
</feature>
<dbReference type="Pfam" id="PF14303">
    <property type="entry name" value="NAM-associated"/>
    <property type="match status" value="1"/>
</dbReference>
<dbReference type="Proteomes" id="UP000325313">
    <property type="component" value="Unassembled WGS sequence"/>
</dbReference>
<sequence length="501" mass="56910">MSRKKNRGNKSAQPASSTSNIQNPPKIKTKLNTNQPKKTRPSKQKPEPVQQFSPEDDKWLANYWISEPGNRKLNPKQKPSLSNYARLIADFKNAGMSVEKNKLKNRFGRICQETSEFSAVFNKMKKISISLGKDTPDADLVEVAKEDFYYQTGKTFEFESAWNVLRNHPRWMMQGMEKSENNSKPSSSSAAAKNQKSASASTLARQRDITFLPALQAPTSSKPPPNATQSNAPSAQPTHLKPSSPERTERSSTTNQSKGTSNAPETNKQLIEPRFKPMTDPRPKQPTDPRLRQPPIEPRFQQPTHEPRFQQPTHEPRFKQPTIEPRFQQPSNRKRVFDQIDGDTNHSNETESKTREKIDHPSETKPKTSEKSQASERTTTTITTPTELDRKDRPGSTGLVSETEMESQKISRLQLEVRRMEAETEYERMQVDIMEKDVSTCTDEYEKEFFLFKKRKIISSLKARESEASSLSSTLESSLDPSSTPKSFIQILKSSFSTGIL</sequence>
<feature type="region of interest" description="Disordered" evidence="1">
    <location>
        <begin position="177"/>
        <end position="408"/>
    </location>
</feature>
<reference evidence="3 4" key="1">
    <citation type="submission" date="2019-05" db="EMBL/GenBank/DDBJ databases">
        <title>Emergence of the Ug99 lineage of the wheat stem rust pathogen through somatic hybridization.</title>
        <authorList>
            <person name="Li F."/>
            <person name="Upadhyaya N.M."/>
            <person name="Sperschneider J."/>
            <person name="Matny O."/>
            <person name="Nguyen-Phuc H."/>
            <person name="Mago R."/>
            <person name="Raley C."/>
            <person name="Miller M.E."/>
            <person name="Silverstein K.A.T."/>
            <person name="Henningsen E."/>
            <person name="Hirsch C.D."/>
            <person name="Visser B."/>
            <person name="Pretorius Z.A."/>
            <person name="Steffenson B.J."/>
            <person name="Schwessinger B."/>
            <person name="Dodds P.N."/>
            <person name="Figueroa M."/>
        </authorList>
    </citation>
    <scope>NUCLEOTIDE SEQUENCE [LARGE SCALE GENOMIC DNA]</scope>
    <source>
        <strain evidence="3 4">Ug99</strain>
    </source>
</reference>
<accession>A0A5B0R9P5</accession>
<feature type="compositionally biased region" description="Basic and acidic residues" evidence="1">
    <location>
        <begin position="335"/>
        <end position="374"/>
    </location>
</feature>
<feature type="region of interest" description="Disordered" evidence="1">
    <location>
        <begin position="1"/>
        <end position="55"/>
    </location>
</feature>
<dbReference type="PANTHER" id="PTHR45023">
    <property type="match status" value="1"/>
</dbReference>
<evidence type="ECO:0000313" key="3">
    <source>
        <dbReference type="EMBL" id="KAA1122456.1"/>
    </source>
</evidence>
<dbReference type="EMBL" id="VDEP01000236">
    <property type="protein sequence ID" value="KAA1122456.1"/>
    <property type="molecule type" value="Genomic_DNA"/>
</dbReference>
<dbReference type="InterPro" id="IPR029466">
    <property type="entry name" value="NAM-associated_C"/>
</dbReference>
<evidence type="ECO:0000259" key="2">
    <source>
        <dbReference type="Pfam" id="PF14303"/>
    </source>
</evidence>
<feature type="compositionally biased region" description="Basic and acidic residues" evidence="1">
    <location>
        <begin position="271"/>
        <end position="291"/>
    </location>
</feature>
<name>A0A5B0R9P5_PUCGR</name>
<evidence type="ECO:0000313" key="4">
    <source>
        <dbReference type="Proteomes" id="UP000325313"/>
    </source>
</evidence>
<feature type="domain" description="No apical meristem-associated C-terminal" evidence="2">
    <location>
        <begin position="154"/>
        <end position="201"/>
    </location>
</feature>
<gene>
    <name evidence="3" type="ORF">PGTUg99_037638</name>
</gene>
<protein>
    <recommendedName>
        <fullName evidence="2">No apical meristem-associated C-terminal domain-containing protein</fullName>
    </recommendedName>
</protein>
<comment type="caution">
    <text evidence="3">The sequence shown here is derived from an EMBL/GenBank/DDBJ whole genome shotgun (WGS) entry which is preliminary data.</text>
</comment>
<feature type="compositionally biased region" description="Low complexity" evidence="1">
    <location>
        <begin position="182"/>
        <end position="201"/>
    </location>
</feature>
<feature type="compositionally biased region" description="Polar residues" evidence="1">
    <location>
        <begin position="9"/>
        <end position="23"/>
    </location>
</feature>
<evidence type="ECO:0000256" key="1">
    <source>
        <dbReference type="SAM" id="MobiDB-lite"/>
    </source>
</evidence>
<dbReference type="AlphaFoldDB" id="A0A5B0R9P5"/>
<dbReference type="PANTHER" id="PTHR45023:SF4">
    <property type="entry name" value="GLYCINE-RICH PROTEIN-RELATED"/>
    <property type="match status" value="1"/>
</dbReference>
<proteinExistence type="predicted"/>